<dbReference type="AlphaFoldDB" id="A0A4S8HSI0"/>
<dbReference type="GO" id="GO:0004519">
    <property type="term" value="F:endonuclease activity"/>
    <property type="evidence" value="ECO:0007669"/>
    <property type="project" value="UniProtKB-KW"/>
</dbReference>
<keyword evidence="3" id="KW-1185">Reference proteome</keyword>
<dbReference type="InterPro" id="IPR002711">
    <property type="entry name" value="HNH"/>
</dbReference>
<evidence type="ECO:0000313" key="3">
    <source>
        <dbReference type="Proteomes" id="UP000306918"/>
    </source>
</evidence>
<dbReference type="GO" id="GO:0008270">
    <property type="term" value="F:zinc ion binding"/>
    <property type="evidence" value="ECO:0007669"/>
    <property type="project" value="InterPro"/>
</dbReference>
<comment type="caution">
    <text evidence="2">The sequence shown here is derived from an EMBL/GenBank/DDBJ whole genome shotgun (WGS) entry which is preliminary data.</text>
</comment>
<dbReference type="Gene3D" id="1.10.30.50">
    <property type="match status" value="1"/>
</dbReference>
<dbReference type="GO" id="GO:0003676">
    <property type="term" value="F:nucleic acid binding"/>
    <property type="evidence" value="ECO:0007669"/>
    <property type="project" value="InterPro"/>
</dbReference>
<sequence length="38" mass="4456">MGDDIHFDHIKPWAKGGETILENLQILCSKQMSFYLLY</sequence>
<proteinExistence type="predicted"/>
<dbReference type="EMBL" id="STFF01000004">
    <property type="protein sequence ID" value="THU38508.1"/>
    <property type="molecule type" value="Genomic_DNA"/>
</dbReference>
<gene>
    <name evidence="2" type="ORF">FAM09_15730</name>
</gene>
<name>A0A4S8HSI0_9BACT</name>
<accession>A0A4S8HSI0</accession>
<reference evidence="2 3" key="1">
    <citation type="submission" date="2019-04" db="EMBL/GenBank/DDBJ databases">
        <title>Niastella caeni sp. nov., isolated from activated sludge.</title>
        <authorList>
            <person name="Sheng M."/>
        </authorList>
    </citation>
    <scope>NUCLEOTIDE SEQUENCE [LARGE SCALE GENOMIC DNA]</scope>
    <source>
        <strain evidence="2 3">HX-2-15</strain>
    </source>
</reference>
<evidence type="ECO:0000313" key="2">
    <source>
        <dbReference type="EMBL" id="THU38508.1"/>
    </source>
</evidence>
<feature type="domain" description="HNH" evidence="1">
    <location>
        <begin position="3"/>
        <end position="30"/>
    </location>
</feature>
<organism evidence="2 3">
    <name type="scientific">Niastella caeni</name>
    <dbReference type="NCBI Taxonomy" id="2569763"/>
    <lineage>
        <taxon>Bacteria</taxon>
        <taxon>Pseudomonadati</taxon>
        <taxon>Bacteroidota</taxon>
        <taxon>Chitinophagia</taxon>
        <taxon>Chitinophagales</taxon>
        <taxon>Chitinophagaceae</taxon>
        <taxon>Niastella</taxon>
    </lineage>
</organism>
<evidence type="ECO:0000259" key="1">
    <source>
        <dbReference type="Pfam" id="PF01844"/>
    </source>
</evidence>
<dbReference type="Proteomes" id="UP000306918">
    <property type="component" value="Unassembled WGS sequence"/>
</dbReference>
<protein>
    <submittedName>
        <fullName evidence="2">HNH endonuclease</fullName>
    </submittedName>
</protein>
<keyword evidence="2" id="KW-0378">Hydrolase</keyword>
<dbReference type="OrthoDB" id="9802901at2"/>
<dbReference type="Pfam" id="PF01844">
    <property type="entry name" value="HNH"/>
    <property type="match status" value="1"/>
</dbReference>
<keyword evidence="2" id="KW-0540">Nuclease</keyword>
<dbReference type="InterPro" id="IPR003615">
    <property type="entry name" value="HNH_nuc"/>
</dbReference>
<keyword evidence="2" id="KW-0255">Endonuclease</keyword>
<dbReference type="CDD" id="cd00085">
    <property type="entry name" value="HNHc"/>
    <property type="match status" value="1"/>
</dbReference>